<evidence type="ECO:0000256" key="1">
    <source>
        <dbReference type="SAM" id="MobiDB-lite"/>
    </source>
</evidence>
<dbReference type="EMBL" id="SEYY01008376">
    <property type="protein sequence ID" value="KAB7502176.1"/>
    <property type="molecule type" value="Genomic_DNA"/>
</dbReference>
<reference evidence="2 3" key="1">
    <citation type="journal article" date="2019" name="PLoS Biol.">
        <title>Sex chromosomes control vertical transmission of feminizing Wolbachia symbionts in an isopod.</title>
        <authorList>
            <person name="Becking T."/>
            <person name="Chebbi M.A."/>
            <person name="Giraud I."/>
            <person name="Moumen B."/>
            <person name="Laverre T."/>
            <person name="Caubet Y."/>
            <person name="Peccoud J."/>
            <person name="Gilbert C."/>
            <person name="Cordaux R."/>
        </authorList>
    </citation>
    <scope>NUCLEOTIDE SEQUENCE [LARGE SCALE GENOMIC DNA]</scope>
    <source>
        <strain evidence="2">ANa2</strain>
        <tissue evidence="2">Whole body excluding digestive tract and cuticle</tissue>
    </source>
</reference>
<dbReference type="Proteomes" id="UP000326759">
    <property type="component" value="Unassembled WGS sequence"/>
</dbReference>
<feature type="compositionally biased region" description="Basic and acidic residues" evidence="1">
    <location>
        <begin position="114"/>
        <end position="128"/>
    </location>
</feature>
<accession>A0A5N5T6F7</accession>
<dbReference type="OrthoDB" id="10506455at2759"/>
<feature type="region of interest" description="Disordered" evidence="1">
    <location>
        <begin position="56"/>
        <end position="91"/>
    </location>
</feature>
<sequence length="207" mass="22611">MLQFYPFEIVKLHITLRTSFAVVSTLFYIISYLGADVEKSESVNKNTKGSVIVHVNSKSGTSTEQDSVIGNKSDSNTKQPNPVIGPRKAAKPNNVFKVNTSSLISAPSKSNISKKQEALSDPKGSEENLRCYPSSQVKSNISPVVKPSTSSTLSTLLTAKNSTQSSWELGSMTISRKKPVMRIIPEANVDRFGSSNSKNRNLITYNH</sequence>
<organism evidence="2 3">
    <name type="scientific">Armadillidium nasatum</name>
    <dbReference type="NCBI Taxonomy" id="96803"/>
    <lineage>
        <taxon>Eukaryota</taxon>
        <taxon>Metazoa</taxon>
        <taxon>Ecdysozoa</taxon>
        <taxon>Arthropoda</taxon>
        <taxon>Crustacea</taxon>
        <taxon>Multicrustacea</taxon>
        <taxon>Malacostraca</taxon>
        <taxon>Eumalacostraca</taxon>
        <taxon>Peracarida</taxon>
        <taxon>Isopoda</taxon>
        <taxon>Oniscidea</taxon>
        <taxon>Crinocheta</taxon>
        <taxon>Armadillidiidae</taxon>
        <taxon>Armadillidium</taxon>
    </lineage>
</organism>
<keyword evidence="3" id="KW-1185">Reference proteome</keyword>
<feature type="region of interest" description="Disordered" evidence="1">
    <location>
        <begin position="107"/>
        <end position="128"/>
    </location>
</feature>
<name>A0A5N5T6F7_9CRUS</name>
<feature type="compositionally biased region" description="Polar residues" evidence="1">
    <location>
        <begin position="56"/>
        <end position="80"/>
    </location>
</feature>
<proteinExistence type="predicted"/>
<evidence type="ECO:0000313" key="3">
    <source>
        <dbReference type="Proteomes" id="UP000326759"/>
    </source>
</evidence>
<protein>
    <submittedName>
        <fullName evidence="2">Uncharacterized protein</fullName>
    </submittedName>
</protein>
<evidence type="ECO:0000313" key="2">
    <source>
        <dbReference type="EMBL" id="KAB7502176.1"/>
    </source>
</evidence>
<gene>
    <name evidence="2" type="ORF">Anas_07497</name>
</gene>
<dbReference type="AlphaFoldDB" id="A0A5N5T6F7"/>
<comment type="caution">
    <text evidence="2">The sequence shown here is derived from an EMBL/GenBank/DDBJ whole genome shotgun (WGS) entry which is preliminary data.</text>
</comment>